<sequence>MVKGSRLTGRKYSLSSLSSSSFVLLKNPKHCHMLRLSHPAPTSSPPRTTDSTTHLFKASIFSRQSWSFQFFAPAYMGIKVKNCSRNWCGFNVHP</sequence>
<dbReference type="Proteomes" id="UP001324115">
    <property type="component" value="Unassembled WGS sequence"/>
</dbReference>
<gene>
    <name evidence="1" type="ORF">RGQ29_016814</name>
</gene>
<protein>
    <submittedName>
        <fullName evidence="1">Uncharacterized protein</fullName>
    </submittedName>
</protein>
<organism evidence="1 2">
    <name type="scientific">Quercus rubra</name>
    <name type="common">Northern red oak</name>
    <name type="synonym">Quercus borealis</name>
    <dbReference type="NCBI Taxonomy" id="3512"/>
    <lineage>
        <taxon>Eukaryota</taxon>
        <taxon>Viridiplantae</taxon>
        <taxon>Streptophyta</taxon>
        <taxon>Embryophyta</taxon>
        <taxon>Tracheophyta</taxon>
        <taxon>Spermatophyta</taxon>
        <taxon>Magnoliopsida</taxon>
        <taxon>eudicotyledons</taxon>
        <taxon>Gunneridae</taxon>
        <taxon>Pentapetalae</taxon>
        <taxon>rosids</taxon>
        <taxon>fabids</taxon>
        <taxon>Fagales</taxon>
        <taxon>Fagaceae</taxon>
        <taxon>Quercus</taxon>
    </lineage>
</organism>
<reference evidence="1 2" key="1">
    <citation type="journal article" date="2023" name="G3 (Bethesda)">
        <title>A haplotype-resolved chromosome-scale genome for Quercus rubra L. provides insights into the genetics of adaptive traits for red oak species.</title>
        <authorList>
            <person name="Kapoor B."/>
            <person name="Jenkins J."/>
            <person name="Schmutz J."/>
            <person name="Zhebentyayeva T."/>
            <person name="Kuelheim C."/>
            <person name="Coggeshall M."/>
            <person name="Heim C."/>
            <person name="Lasky J.R."/>
            <person name="Leites L."/>
            <person name="Islam-Faridi N."/>
            <person name="Romero-Severson J."/>
            <person name="DeLeo V.L."/>
            <person name="Lucas S.M."/>
            <person name="Lazic D."/>
            <person name="Gailing O."/>
            <person name="Carlson J."/>
            <person name="Staton M."/>
        </authorList>
    </citation>
    <scope>NUCLEOTIDE SEQUENCE [LARGE SCALE GENOMIC DNA]</scope>
    <source>
        <strain evidence="1">Pseudo-F2</strain>
    </source>
</reference>
<dbReference type="EMBL" id="JAXUIC010000004">
    <property type="protein sequence ID" value="KAK4592418.1"/>
    <property type="molecule type" value="Genomic_DNA"/>
</dbReference>
<keyword evidence="2" id="KW-1185">Reference proteome</keyword>
<name>A0AAN7ISG0_QUERU</name>
<evidence type="ECO:0000313" key="2">
    <source>
        <dbReference type="Proteomes" id="UP001324115"/>
    </source>
</evidence>
<comment type="caution">
    <text evidence="1">The sequence shown here is derived from an EMBL/GenBank/DDBJ whole genome shotgun (WGS) entry which is preliminary data.</text>
</comment>
<proteinExistence type="predicted"/>
<dbReference type="AlphaFoldDB" id="A0AAN7ISG0"/>
<accession>A0AAN7ISG0</accession>
<evidence type="ECO:0000313" key="1">
    <source>
        <dbReference type="EMBL" id="KAK4592418.1"/>
    </source>
</evidence>